<dbReference type="EMBL" id="CP109109">
    <property type="protein sequence ID" value="WSC03443.1"/>
    <property type="molecule type" value="Genomic_DNA"/>
</dbReference>
<sequence length="92" mass="9751">MVVDAEAAVVDLAGTQLHQFLGGLGQRRLLDDLADCIDALADLGADFVGEQVDTGFHDFVLTDGVACRADRLRSVLTNTRCRPSGPCDSATM</sequence>
<accession>A0ACD4ZY24</accession>
<organism evidence="1 2">
    <name type="scientific">Streptomyces scopuliridis</name>
    <dbReference type="NCBI Taxonomy" id="452529"/>
    <lineage>
        <taxon>Bacteria</taxon>
        <taxon>Bacillati</taxon>
        <taxon>Actinomycetota</taxon>
        <taxon>Actinomycetes</taxon>
        <taxon>Kitasatosporales</taxon>
        <taxon>Streptomycetaceae</taxon>
        <taxon>Streptomyces</taxon>
    </lineage>
</organism>
<evidence type="ECO:0000313" key="1">
    <source>
        <dbReference type="EMBL" id="WSC03443.1"/>
    </source>
</evidence>
<dbReference type="Proteomes" id="UP001348369">
    <property type="component" value="Chromosome"/>
</dbReference>
<name>A0ACD4ZY24_9ACTN</name>
<gene>
    <name evidence="1" type="ORF">OG835_40910</name>
</gene>
<evidence type="ECO:0000313" key="2">
    <source>
        <dbReference type="Proteomes" id="UP001348369"/>
    </source>
</evidence>
<keyword evidence="2" id="KW-1185">Reference proteome</keyword>
<protein>
    <submittedName>
        <fullName evidence="1">Uncharacterized protein</fullName>
    </submittedName>
</protein>
<proteinExistence type="predicted"/>
<reference evidence="1" key="1">
    <citation type="submission" date="2022-10" db="EMBL/GenBank/DDBJ databases">
        <title>The complete genomes of actinobacterial strains from the NBC collection.</title>
        <authorList>
            <person name="Joergensen T.S."/>
            <person name="Alvarez Arevalo M."/>
            <person name="Sterndorff E.B."/>
            <person name="Faurdal D."/>
            <person name="Vuksanovic O."/>
            <person name="Mourched A.-S."/>
            <person name="Charusanti P."/>
            <person name="Shaw S."/>
            <person name="Blin K."/>
            <person name="Weber T."/>
        </authorList>
    </citation>
    <scope>NUCLEOTIDE SEQUENCE</scope>
    <source>
        <strain evidence="1">NBC 01771</strain>
    </source>
</reference>